<organism evidence="2 3">
    <name type="scientific">Grus japonensis</name>
    <name type="common">Japanese crane</name>
    <name type="synonym">Red-crowned crane</name>
    <dbReference type="NCBI Taxonomy" id="30415"/>
    <lineage>
        <taxon>Eukaryota</taxon>
        <taxon>Metazoa</taxon>
        <taxon>Chordata</taxon>
        <taxon>Craniata</taxon>
        <taxon>Vertebrata</taxon>
        <taxon>Euteleostomi</taxon>
        <taxon>Archelosauria</taxon>
        <taxon>Archosauria</taxon>
        <taxon>Dinosauria</taxon>
        <taxon>Saurischia</taxon>
        <taxon>Theropoda</taxon>
        <taxon>Coelurosauria</taxon>
        <taxon>Aves</taxon>
        <taxon>Neognathae</taxon>
        <taxon>Neoaves</taxon>
        <taxon>Gruiformes</taxon>
        <taxon>Gruidae</taxon>
        <taxon>Grus</taxon>
    </lineage>
</organism>
<gene>
    <name evidence="2" type="ORF">GRJ2_000752000</name>
</gene>
<evidence type="ECO:0000313" key="2">
    <source>
        <dbReference type="EMBL" id="GAB0182867.1"/>
    </source>
</evidence>
<accession>A0ABC9WCZ0</accession>
<feature type="region of interest" description="Disordered" evidence="1">
    <location>
        <begin position="1"/>
        <end position="77"/>
    </location>
</feature>
<proteinExistence type="predicted"/>
<dbReference type="AlphaFoldDB" id="A0ABC9WCZ0"/>
<protein>
    <submittedName>
        <fullName evidence="2">Uncharacterized protein</fullName>
    </submittedName>
</protein>
<dbReference type="Proteomes" id="UP001623348">
    <property type="component" value="Unassembled WGS sequence"/>
</dbReference>
<evidence type="ECO:0000256" key="1">
    <source>
        <dbReference type="SAM" id="MobiDB-lite"/>
    </source>
</evidence>
<evidence type="ECO:0000313" key="3">
    <source>
        <dbReference type="Proteomes" id="UP001623348"/>
    </source>
</evidence>
<name>A0ABC9WCZ0_GRUJA</name>
<keyword evidence="3" id="KW-1185">Reference proteome</keyword>
<reference evidence="2 3" key="1">
    <citation type="submission" date="2024-06" db="EMBL/GenBank/DDBJ databases">
        <title>The draft genome of Grus japonensis, version 3.</title>
        <authorList>
            <person name="Nabeshima K."/>
            <person name="Suzuki S."/>
            <person name="Onuma M."/>
        </authorList>
    </citation>
    <scope>NUCLEOTIDE SEQUENCE [LARGE SCALE GENOMIC DNA]</scope>
    <source>
        <strain evidence="2 3">451A</strain>
    </source>
</reference>
<sequence length="138" mass="14292">MPAGSKTDPPLAKAKPISNSGSTSGITELRREKKTCSNTSSSQKKGVKICERNNSADTKVSEERGGGGAPGAGAEIPLQPVEKTMVRQAVALQPMEDDGGTDIHMQSLKPMERGAHARADLLAGLVTPWGTHAGAVCS</sequence>
<feature type="compositionally biased region" description="Polar residues" evidence="1">
    <location>
        <begin position="17"/>
        <end position="26"/>
    </location>
</feature>
<comment type="caution">
    <text evidence="2">The sequence shown here is derived from an EMBL/GenBank/DDBJ whole genome shotgun (WGS) entry which is preliminary data.</text>
</comment>
<dbReference type="EMBL" id="BAAFJT010000002">
    <property type="protein sequence ID" value="GAB0182867.1"/>
    <property type="molecule type" value="Genomic_DNA"/>
</dbReference>